<gene>
    <name evidence="7" type="primary">flgK</name>
    <name evidence="12" type="ORF">SAMN05192532_10636</name>
</gene>
<keyword evidence="5 7" id="KW-0964">Secreted</keyword>
<reference evidence="12 13" key="1">
    <citation type="submission" date="2016-10" db="EMBL/GenBank/DDBJ databases">
        <authorList>
            <person name="de Groot N.N."/>
        </authorList>
    </citation>
    <scope>NUCLEOTIDE SEQUENCE [LARGE SCALE GENOMIC DNA]</scope>
    <source>
        <strain evidence="12 13">DSM 23995</strain>
    </source>
</reference>
<feature type="domain" description="Flagellar basal-body/hook protein C-terminal" evidence="10">
    <location>
        <begin position="470"/>
        <end position="507"/>
    </location>
</feature>
<keyword evidence="8" id="KW-0175">Coiled coil</keyword>
<evidence type="ECO:0000256" key="4">
    <source>
        <dbReference type="ARBA" id="ARBA00016244"/>
    </source>
</evidence>
<organism evidence="12 13">
    <name type="scientific">Alteribacillus iranensis</name>
    <dbReference type="NCBI Taxonomy" id="930128"/>
    <lineage>
        <taxon>Bacteria</taxon>
        <taxon>Bacillati</taxon>
        <taxon>Bacillota</taxon>
        <taxon>Bacilli</taxon>
        <taxon>Bacillales</taxon>
        <taxon>Bacillaceae</taxon>
        <taxon>Alteribacillus</taxon>
    </lineage>
</organism>
<dbReference type="Pfam" id="PF22638">
    <property type="entry name" value="FlgK_D1"/>
    <property type="match status" value="1"/>
</dbReference>
<comment type="subcellular location">
    <subcellularLocation>
        <location evidence="1 7">Bacterial flagellum</location>
    </subcellularLocation>
    <subcellularLocation>
        <location evidence="2 7">Secreted</location>
    </subcellularLocation>
</comment>
<comment type="similarity">
    <text evidence="3 7">Belongs to the flagella basal body rod proteins family.</text>
</comment>
<dbReference type="STRING" id="930128.SAMN05192532_10636"/>
<protein>
    <recommendedName>
        <fullName evidence="4 7">Flagellar hook-associated protein 1</fullName>
        <shortName evidence="7">HAP1</shortName>
    </recommendedName>
</protein>
<evidence type="ECO:0000256" key="7">
    <source>
        <dbReference type="RuleBase" id="RU362065"/>
    </source>
</evidence>
<dbReference type="SUPFAM" id="SSF64518">
    <property type="entry name" value="Phase 1 flagellin"/>
    <property type="match status" value="1"/>
</dbReference>
<dbReference type="Pfam" id="PF06429">
    <property type="entry name" value="Flg_bbr_C"/>
    <property type="match status" value="1"/>
</dbReference>
<dbReference type="AlphaFoldDB" id="A0A1I2EJR1"/>
<dbReference type="InterPro" id="IPR001444">
    <property type="entry name" value="Flag_bb_rod_N"/>
</dbReference>
<dbReference type="EMBL" id="FONT01000006">
    <property type="protein sequence ID" value="SFE92746.1"/>
    <property type="molecule type" value="Genomic_DNA"/>
</dbReference>
<dbReference type="PRINTS" id="PR01005">
    <property type="entry name" value="FLGHOOKAP1"/>
</dbReference>
<dbReference type="Pfam" id="PF00460">
    <property type="entry name" value="Flg_bb_rod"/>
    <property type="match status" value="1"/>
</dbReference>
<feature type="domain" description="Flagellar hook-associated protein FlgK helical" evidence="11">
    <location>
        <begin position="103"/>
        <end position="366"/>
    </location>
</feature>
<dbReference type="GO" id="GO:0009424">
    <property type="term" value="C:bacterial-type flagellum hook"/>
    <property type="evidence" value="ECO:0007669"/>
    <property type="project" value="UniProtKB-UniRule"/>
</dbReference>
<evidence type="ECO:0000313" key="12">
    <source>
        <dbReference type="EMBL" id="SFE92746.1"/>
    </source>
</evidence>
<dbReference type="InterPro" id="IPR002371">
    <property type="entry name" value="FlgK"/>
</dbReference>
<evidence type="ECO:0000256" key="2">
    <source>
        <dbReference type="ARBA" id="ARBA00004613"/>
    </source>
</evidence>
<evidence type="ECO:0000256" key="8">
    <source>
        <dbReference type="SAM" id="Coils"/>
    </source>
</evidence>
<dbReference type="GO" id="GO:0005198">
    <property type="term" value="F:structural molecule activity"/>
    <property type="evidence" value="ECO:0007669"/>
    <property type="project" value="UniProtKB-UniRule"/>
</dbReference>
<dbReference type="GO" id="GO:0005576">
    <property type="term" value="C:extracellular region"/>
    <property type="evidence" value="ECO:0007669"/>
    <property type="project" value="UniProtKB-SubCell"/>
</dbReference>
<accession>A0A1I2EJR1</accession>
<dbReference type="InterPro" id="IPR019776">
    <property type="entry name" value="Flagellar_basal_body_rod_CS"/>
</dbReference>
<evidence type="ECO:0000259" key="9">
    <source>
        <dbReference type="Pfam" id="PF00460"/>
    </source>
</evidence>
<dbReference type="PANTHER" id="PTHR30033:SF1">
    <property type="entry name" value="FLAGELLAR HOOK-ASSOCIATED PROTEIN 1"/>
    <property type="match status" value="1"/>
</dbReference>
<evidence type="ECO:0000256" key="5">
    <source>
        <dbReference type="ARBA" id="ARBA00022525"/>
    </source>
</evidence>
<sequence>MYSTFHGLETARRAMNAHQAAIHTTGNNIANANTEGYSRQRVNFTQETPFPNPGRNAPRIPGQIGTGVKADSVQRIRENYLDIQFRGENAQAGYWEKSHDIYTRIEDLMNEPSDNSIGRTLDRFWQSLQDLSVHPEDEGARSVVRQRGVALADTFNYISDSLEANRQDLKKEMDTTQKEVNSMLEQINELNKQIARVEPHGHLPNKLYDERDLLIDRLSGMINIEVERNESKGQAVAAAEGTVDIFLLNEEGDRLTTESAGETQEVMVINGESGSYESLSITFGEDATSVSEVAFGNTQLDDLINSSPGKIQALVKGYGYDFGDGVSGVYPELLKDLDEMVHDFAVEFNKVHQSGVGLDGSDEVNFYSGIDMVNTDNATNASATIRVSEEIMEDLKNIAAASKTAEGDEGYAGDGSNALNLAAVKDKVDVQGTYQGIIGDLAVKTMEAGQMRDNTGNLKESIEFNRQQVSSVSLDEEMTNLIQFQHAFNAAARNITMVDEMLDRIINNMGIVGR</sequence>
<keyword evidence="12" id="KW-0969">Cilium</keyword>
<dbReference type="Proteomes" id="UP000199516">
    <property type="component" value="Unassembled WGS sequence"/>
</dbReference>
<dbReference type="GO" id="GO:0044780">
    <property type="term" value="P:bacterial-type flagellum assembly"/>
    <property type="evidence" value="ECO:0007669"/>
    <property type="project" value="InterPro"/>
</dbReference>
<keyword evidence="6 7" id="KW-0975">Bacterial flagellum</keyword>
<keyword evidence="13" id="KW-1185">Reference proteome</keyword>
<dbReference type="PANTHER" id="PTHR30033">
    <property type="entry name" value="FLAGELLAR HOOK-ASSOCIATED PROTEIN 1"/>
    <property type="match status" value="1"/>
</dbReference>
<feature type="domain" description="Flagellar basal body rod protein N-terminal" evidence="9">
    <location>
        <begin position="8"/>
        <end position="37"/>
    </location>
</feature>
<dbReference type="PROSITE" id="PS00588">
    <property type="entry name" value="FLAGELLA_BB_ROD"/>
    <property type="match status" value="1"/>
</dbReference>
<keyword evidence="12" id="KW-0966">Cell projection</keyword>
<evidence type="ECO:0000256" key="3">
    <source>
        <dbReference type="ARBA" id="ARBA00009677"/>
    </source>
</evidence>
<evidence type="ECO:0000259" key="10">
    <source>
        <dbReference type="Pfam" id="PF06429"/>
    </source>
</evidence>
<feature type="coiled-coil region" evidence="8">
    <location>
        <begin position="159"/>
        <end position="193"/>
    </location>
</feature>
<dbReference type="RefSeq" id="WP_091662641.1">
    <property type="nucleotide sequence ID" value="NZ_FONT01000006.1"/>
</dbReference>
<evidence type="ECO:0000259" key="11">
    <source>
        <dbReference type="Pfam" id="PF22638"/>
    </source>
</evidence>
<evidence type="ECO:0000256" key="1">
    <source>
        <dbReference type="ARBA" id="ARBA00004365"/>
    </source>
</evidence>
<name>A0A1I2EJR1_9BACI</name>
<evidence type="ECO:0000313" key="13">
    <source>
        <dbReference type="Proteomes" id="UP000199516"/>
    </source>
</evidence>
<proteinExistence type="inferred from homology"/>
<keyword evidence="12" id="KW-0282">Flagellum</keyword>
<dbReference type="InterPro" id="IPR053927">
    <property type="entry name" value="FlgK_helical"/>
</dbReference>
<dbReference type="OrthoDB" id="9802553at2"/>
<dbReference type="NCBIfam" id="TIGR02492">
    <property type="entry name" value="flgK_ends"/>
    <property type="match status" value="1"/>
</dbReference>
<dbReference type="InterPro" id="IPR010930">
    <property type="entry name" value="Flg_bb/hook_C_dom"/>
</dbReference>
<evidence type="ECO:0000256" key="6">
    <source>
        <dbReference type="ARBA" id="ARBA00023143"/>
    </source>
</evidence>